<dbReference type="PANTHER" id="PTHR42951:SF14">
    <property type="entry name" value="METALLO-BETA-LACTAMASE SUPERFAMILY PROTEIN"/>
    <property type="match status" value="1"/>
</dbReference>
<dbReference type="EMBL" id="PVZG01000002">
    <property type="protein sequence ID" value="PRY32365.1"/>
    <property type="molecule type" value="Genomic_DNA"/>
</dbReference>
<dbReference type="RefSeq" id="WP_106125533.1">
    <property type="nucleotide sequence ID" value="NZ_PVZG01000002.1"/>
</dbReference>
<feature type="domain" description="Metallo-beta-lactamase" evidence="1">
    <location>
        <begin position="34"/>
        <end position="221"/>
    </location>
</feature>
<dbReference type="InterPro" id="IPR036866">
    <property type="entry name" value="RibonucZ/Hydroxyglut_hydro"/>
</dbReference>
<dbReference type="GO" id="GO:0016787">
    <property type="term" value="F:hydrolase activity"/>
    <property type="evidence" value="ECO:0007669"/>
    <property type="project" value="UniProtKB-KW"/>
</dbReference>
<dbReference type="Pfam" id="PF00753">
    <property type="entry name" value="Lactamase_B"/>
    <property type="match status" value="1"/>
</dbReference>
<sequence>MSRALTLSTFDAPARAGNLTLGVPAPEGGWTWPPTSVTLIAGEREAVLVDTLPTVVDSRRLADWIAASGRELTTIYLTHAHLDHYLGTAALLERFPGARVVATGDTARLIAEEARTGKDRATFGPLFADEIGAVVVVPEVLGGHRIDLEGHELRAVAAGPSEISHSSFLHVPELAAVIVGDIAYDDVHLPLYDSDPGSRRRWIRTIRDVQAVDPEIVVAAHRRAGARTGATVLQKTIDYLEEADRLLADGPTASGFTARMRSAHPTRLNLTTLIFSAALLGLEG</sequence>
<dbReference type="Gene3D" id="3.60.15.10">
    <property type="entry name" value="Ribonuclease Z/Hydroxyacylglutathione hydrolase-like"/>
    <property type="match status" value="1"/>
</dbReference>
<name>A0A2T0SG32_9ACTN</name>
<dbReference type="SMART" id="SM00849">
    <property type="entry name" value="Lactamase_B"/>
    <property type="match status" value="1"/>
</dbReference>
<evidence type="ECO:0000313" key="3">
    <source>
        <dbReference type="Proteomes" id="UP000239209"/>
    </source>
</evidence>
<keyword evidence="2" id="KW-0378">Hydrolase</keyword>
<accession>A0A2T0SG32</accession>
<dbReference type="CDD" id="cd07739">
    <property type="entry name" value="metallo-hydrolase-like_MBL-fold"/>
    <property type="match status" value="1"/>
</dbReference>
<dbReference type="InterPro" id="IPR050855">
    <property type="entry name" value="NDM-1-like"/>
</dbReference>
<evidence type="ECO:0000259" key="1">
    <source>
        <dbReference type="SMART" id="SM00849"/>
    </source>
</evidence>
<dbReference type="AlphaFoldDB" id="A0A2T0SG32"/>
<dbReference type="SUPFAM" id="SSF56281">
    <property type="entry name" value="Metallo-hydrolase/oxidoreductase"/>
    <property type="match status" value="1"/>
</dbReference>
<comment type="caution">
    <text evidence="2">The sequence shown here is derived from an EMBL/GenBank/DDBJ whole genome shotgun (WGS) entry which is preliminary data.</text>
</comment>
<reference evidence="2 3" key="1">
    <citation type="submission" date="2018-03" db="EMBL/GenBank/DDBJ databases">
        <title>Genomic Encyclopedia of Archaeal and Bacterial Type Strains, Phase II (KMG-II): from individual species to whole genera.</title>
        <authorList>
            <person name="Goeker M."/>
        </authorList>
    </citation>
    <scope>NUCLEOTIDE SEQUENCE [LARGE SCALE GENOMIC DNA]</scope>
    <source>
        <strain evidence="2 3">DSM 45348</strain>
    </source>
</reference>
<organism evidence="2 3">
    <name type="scientific">Pseudosporangium ferrugineum</name>
    <dbReference type="NCBI Taxonomy" id="439699"/>
    <lineage>
        <taxon>Bacteria</taxon>
        <taxon>Bacillati</taxon>
        <taxon>Actinomycetota</taxon>
        <taxon>Actinomycetes</taxon>
        <taxon>Micromonosporales</taxon>
        <taxon>Micromonosporaceae</taxon>
        <taxon>Pseudosporangium</taxon>
    </lineage>
</organism>
<dbReference type="OrthoDB" id="2273115at2"/>
<protein>
    <submittedName>
        <fullName evidence="2">Glyoxylase-like metal-dependent hydrolase (Beta-lactamase superfamily II)</fullName>
    </submittedName>
</protein>
<proteinExistence type="predicted"/>
<dbReference type="InterPro" id="IPR001279">
    <property type="entry name" value="Metallo-B-lactamas"/>
</dbReference>
<evidence type="ECO:0000313" key="2">
    <source>
        <dbReference type="EMBL" id="PRY32365.1"/>
    </source>
</evidence>
<dbReference type="Proteomes" id="UP000239209">
    <property type="component" value="Unassembled WGS sequence"/>
</dbReference>
<dbReference type="PANTHER" id="PTHR42951">
    <property type="entry name" value="METALLO-BETA-LACTAMASE DOMAIN-CONTAINING"/>
    <property type="match status" value="1"/>
</dbReference>
<gene>
    <name evidence="2" type="ORF">CLV70_102576</name>
</gene>
<keyword evidence="3" id="KW-1185">Reference proteome</keyword>